<gene>
    <name evidence="3" type="ORF">PENVUL_c004G00150</name>
</gene>
<protein>
    <recommendedName>
        <fullName evidence="2">Alpha/beta hydrolase fold-3 domain-containing protein</fullName>
    </recommendedName>
</protein>
<dbReference type="GO" id="GO:0017000">
    <property type="term" value="P:antibiotic biosynthetic process"/>
    <property type="evidence" value="ECO:0007669"/>
    <property type="project" value="UniProtKB-ARBA"/>
</dbReference>
<reference evidence="4" key="1">
    <citation type="journal article" date="2017" name="Nat. Microbiol.">
        <title>Global analysis of biosynthetic gene clusters reveals vast potential of secondary metabolite production in Penicillium species.</title>
        <authorList>
            <person name="Nielsen J.C."/>
            <person name="Grijseels S."/>
            <person name="Prigent S."/>
            <person name="Ji B."/>
            <person name="Dainat J."/>
            <person name="Nielsen K.F."/>
            <person name="Frisvad J.C."/>
            <person name="Workman M."/>
            <person name="Nielsen J."/>
        </authorList>
    </citation>
    <scope>NUCLEOTIDE SEQUENCE [LARGE SCALE GENOMIC DNA]</scope>
    <source>
        <strain evidence="4">IBT 29486</strain>
    </source>
</reference>
<feature type="domain" description="Alpha/beta hydrolase fold-3" evidence="2">
    <location>
        <begin position="93"/>
        <end position="307"/>
    </location>
</feature>
<dbReference type="Proteomes" id="UP000191518">
    <property type="component" value="Unassembled WGS sequence"/>
</dbReference>
<dbReference type="GO" id="GO:0072330">
    <property type="term" value="P:monocarboxylic acid biosynthetic process"/>
    <property type="evidence" value="ECO:0007669"/>
    <property type="project" value="UniProtKB-ARBA"/>
</dbReference>
<evidence type="ECO:0000313" key="3">
    <source>
        <dbReference type="EMBL" id="OQE10201.1"/>
    </source>
</evidence>
<dbReference type="PANTHER" id="PTHR48081:SF8">
    <property type="entry name" value="ALPHA_BETA HYDROLASE FOLD-3 DOMAIN-CONTAINING PROTEIN-RELATED"/>
    <property type="match status" value="1"/>
</dbReference>
<keyword evidence="4" id="KW-1185">Reference proteome</keyword>
<dbReference type="EMBL" id="MDYP01000004">
    <property type="protein sequence ID" value="OQE10201.1"/>
    <property type="molecule type" value="Genomic_DNA"/>
</dbReference>
<dbReference type="OrthoDB" id="408631at2759"/>
<dbReference type="Pfam" id="PF07859">
    <property type="entry name" value="Abhydrolase_3"/>
    <property type="match status" value="1"/>
</dbReference>
<dbReference type="PANTHER" id="PTHR48081">
    <property type="entry name" value="AB HYDROLASE SUPERFAMILY PROTEIN C4A8.06C"/>
    <property type="match status" value="1"/>
</dbReference>
<accession>A0A1V6S805</accession>
<evidence type="ECO:0000256" key="1">
    <source>
        <dbReference type="ARBA" id="ARBA00022801"/>
    </source>
</evidence>
<dbReference type="GO" id="GO:0016787">
    <property type="term" value="F:hydrolase activity"/>
    <property type="evidence" value="ECO:0007669"/>
    <property type="project" value="UniProtKB-KW"/>
</dbReference>
<evidence type="ECO:0000313" key="4">
    <source>
        <dbReference type="Proteomes" id="UP000191518"/>
    </source>
</evidence>
<comment type="caution">
    <text evidence="3">The sequence shown here is derived from an EMBL/GenBank/DDBJ whole genome shotgun (WGS) entry which is preliminary data.</text>
</comment>
<organism evidence="3 4">
    <name type="scientific">Penicillium vulpinum</name>
    <dbReference type="NCBI Taxonomy" id="29845"/>
    <lineage>
        <taxon>Eukaryota</taxon>
        <taxon>Fungi</taxon>
        <taxon>Dikarya</taxon>
        <taxon>Ascomycota</taxon>
        <taxon>Pezizomycotina</taxon>
        <taxon>Eurotiomycetes</taxon>
        <taxon>Eurotiomycetidae</taxon>
        <taxon>Eurotiales</taxon>
        <taxon>Aspergillaceae</taxon>
        <taxon>Penicillium</taxon>
    </lineage>
</organism>
<proteinExistence type="predicted"/>
<keyword evidence="1" id="KW-0378">Hydrolase</keyword>
<dbReference type="InterPro" id="IPR050300">
    <property type="entry name" value="GDXG_lipolytic_enzyme"/>
</dbReference>
<dbReference type="InterPro" id="IPR029058">
    <property type="entry name" value="AB_hydrolase_fold"/>
</dbReference>
<dbReference type="Gene3D" id="3.40.50.1820">
    <property type="entry name" value="alpha/beta hydrolase"/>
    <property type="match status" value="1"/>
</dbReference>
<name>A0A1V6S805_9EURO</name>
<dbReference type="STRING" id="29845.A0A1V6S805"/>
<sequence length="334" mass="36298">MSASTLMLTTGYMDPELVQILKDGPTPASLGDTTDIHALREMLLRKKQAAAGALGTPSDTTIMESDHLIPTRDGSHITVRVYRGPQSQDGPVMVMFHGGGFALGGLDNEASLCKQWCQDLNGVGINVDYRLAPEFKFPAAVYDGYDAVRWAADNSSVHGGGLTKGFIVAGISAGANIACAISHLARDDNLTPSLTGVYLSIPSILSPEVVPERLKQDYTSREENKDALILNEKAIALFRGLYEDDPFSPLASPASFPSHAGIPPTYFQVAGADPLRDEGLVYEKMLREEAHVPTKIDLYPGLPHSFWTFWPNAEFSKKHKADSIAGLRWLLEKE</sequence>
<evidence type="ECO:0000259" key="2">
    <source>
        <dbReference type="Pfam" id="PF07859"/>
    </source>
</evidence>
<dbReference type="AlphaFoldDB" id="A0A1V6S805"/>
<dbReference type="SUPFAM" id="SSF53474">
    <property type="entry name" value="alpha/beta-Hydrolases"/>
    <property type="match status" value="1"/>
</dbReference>
<dbReference type="InterPro" id="IPR013094">
    <property type="entry name" value="AB_hydrolase_3"/>
</dbReference>